<keyword evidence="7 8" id="KW-0472">Membrane</keyword>
<dbReference type="PANTHER" id="PTHR32063">
    <property type="match status" value="1"/>
</dbReference>
<comment type="similarity">
    <text evidence="2">Belongs to the resistance-nodulation-cell division (RND) (TC 2.A.6) family.</text>
</comment>
<accession>A0A8J2U9E4</accession>
<keyword evidence="10" id="KW-1185">Reference proteome</keyword>
<feature type="transmembrane region" description="Helical" evidence="8">
    <location>
        <begin position="403"/>
        <end position="429"/>
    </location>
</feature>
<feature type="transmembrane region" description="Helical" evidence="8">
    <location>
        <begin position="1015"/>
        <end position="1035"/>
    </location>
</feature>
<reference evidence="9" key="2">
    <citation type="submission" date="2020-09" db="EMBL/GenBank/DDBJ databases">
        <authorList>
            <person name="Sun Q."/>
            <person name="Zhou Y."/>
        </authorList>
    </citation>
    <scope>NUCLEOTIDE SEQUENCE</scope>
    <source>
        <strain evidence="9">CGMCC 1.15448</strain>
    </source>
</reference>
<dbReference type="PANTHER" id="PTHR32063:SF12">
    <property type="entry name" value="CATION EFFLUX SYSTEM PROTEIN"/>
    <property type="match status" value="1"/>
</dbReference>
<feature type="transmembrane region" description="Helical" evidence="8">
    <location>
        <begin position="378"/>
        <end position="397"/>
    </location>
</feature>
<name>A0A8J2U9E4_9BACT</name>
<evidence type="ECO:0000256" key="8">
    <source>
        <dbReference type="SAM" id="Phobius"/>
    </source>
</evidence>
<dbReference type="InterPro" id="IPR004763">
    <property type="entry name" value="CusA-like"/>
</dbReference>
<evidence type="ECO:0000256" key="3">
    <source>
        <dbReference type="ARBA" id="ARBA00022448"/>
    </source>
</evidence>
<feature type="transmembrane region" description="Helical" evidence="8">
    <location>
        <begin position="1047"/>
        <end position="1070"/>
    </location>
</feature>
<evidence type="ECO:0000313" key="10">
    <source>
        <dbReference type="Proteomes" id="UP000607559"/>
    </source>
</evidence>
<evidence type="ECO:0000256" key="5">
    <source>
        <dbReference type="ARBA" id="ARBA00022692"/>
    </source>
</evidence>
<evidence type="ECO:0000256" key="2">
    <source>
        <dbReference type="ARBA" id="ARBA00010942"/>
    </source>
</evidence>
<gene>
    <name evidence="9" type="ORF">GCM10011511_09150</name>
</gene>
<keyword evidence="3" id="KW-0813">Transport</keyword>
<feature type="transmembrane region" description="Helical" evidence="8">
    <location>
        <begin position="491"/>
        <end position="515"/>
    </location>
</feature>
<comment type="subcellular location">
    <subcellularLocation>
        <location evidence="1">Cell membrane</location>
        <topology evidence="1">Multi-pass membrane protein</topology>
    </subcellularLocation>
</comment>
<feature type="transmembrane region" description="Helical" evidence="8">
    <location>
        <begin position="888"/>
        <end position="907"/>
    </location>
</feature>
<dbReference type="SUPFAM" id="SSF82693">
    <property type="entry name" value="Multidrug efflux transporter AcrB pore domain, PN1, PN2, PC1 and PC2 subdomains"/>
    <property type="match status" value="2"/>
</dbReference>
<dbReference type="NCBIfam" id="TIGR00914">
    <property type="entry name" value="2A0601"/>
    <property type="match status" value="1"/>
</dbReference>
<dbReference type="InterPro" id="IPR001036">
    <property type="entry name" value="Acrflvin-R"/>
</dbReference>
<feature type="transmembrane region" description="Helical" evidence="8">
    <location>
        <begin position="351"/>
        <end position="371"/>
    </location>
</feature>
<dbReference type="GO" id="GO:0008324">
    <property type="term" value="F:monoatomic cation transmembrane transporter activity"/>
    <property type="evidence" value="ECO:0007669"/>
    <property type="project" value="InterPro"/>
</dbReference>
<dbReference type="Pfam" id="PF00873">
    <property type="entry name" value="ACR_tran"/>
    <property type="match status" value="2"/>
</dbReference>
<feature type="transmembrane region" description="Helical" evidence="8">
    <location>
        <begin position="940"/>
        <end position="964"/>
    </location>
</feature>
<evidence type="ECO:0000256" key="6">
    <source>
        <dbReference type="ARBA" id="ARBA00022989"/>
    </source>
</evidence>
<dbReference type="EMBL" id="BMJC01000001">
    <property type="protein sequence ID" value="GGA88144.1"/>
    <property type="molecule type" value="Genomic_DNA"/>
</dbReference>
<feature type="transmembrane region" description="Helical" evidence="8">
    <location>
        <begin position="914"/>
        <end position="934"/>
    </location>
</feature>
<dbReference type="Gene3D" id="3.30.2090.10">
    <property type="entry name" value="Multidrug efflux transporter AcrB TolC docking domain, DN and DC subdomains"/>
    <property type="match status" value="2"/>
</dbReference>
<dbReference type="Gene3D" id="3.30.70.1320">
    <property type="entry name" value="Multidrug efflux transporter AcrB pore domain like"/>
    <property type="match status" value="1"/>
</dbReference>
<feature type="transmembrane region" description="Helical" evidence="8">
    <location>
        <begin position="462"/>
        <end position="479"/>
    </location>
</feature>
<evidence type="ECO:0000256" key="7">
    <source>
        <dbReference type="ARBA" id="ARBA00023136"/>
    </source>
</evidence>
<sequence>MTKFLRRVIGFSLKNKYFILFLTSLLIVSGIITFMNMPIEAFPDVTNTEIDIITQWQGRSAEEVEKFITIPIEIAMNPVQKKTSLRSTSIFGLSFIKIIFDDDVKDPMARQQVMNLLPNAQLPPNVQPAVQPPTGPTGELYRYTIKSTFRDVRELKTLQDWVIDRALRSVQGVGDINSFGGKTKTYEIKVDPGKLTNLGLTPLDVFNAIQNTNINVGGDMIFQNDQAFVVRGIGLLNDVEEIKNIVILNNNGVPLLVKDVATVEISNVPRLGWITRAERMKDKTGKDSTVDKEDDVVEAIIVMRKGENPSDVVKNIEAKIKYLNNYVLPADTKIVPYYDRSDLISYATHTVLHNLIEGVLLVIVLISIFLFDWRATAVVAVIIPISLLFAFICLHLMGMSANLLSLGAVDFGIILDGTIVMVEGIFVILDHKAKQVGMERFNKMSKLGLIKKSAAEIGKRPFYLNVIIITALLPIFAFQKVEGKMFSPLAYTLSFALLGSLITTLTLVPVLISILMRKNVKEKHNPIVEPMMEFMQKGFQLAWRFKEIVVVCALIVMVVGIYSFKYLGSEFLPQLNEGSIWLRIQTNYSTGLAKSVDISKQARDIIMQFPQVQYCVSQTGRPDDGTDVTGYYNNEFDILMFPEEDWNPKITKEELINRMNKALSVIPGTNLNFSQPIMDNVEEAVSGVKGSICLKVFGDSLPYMEEKLQEYYNVLRDVKGIEDLGIMHNTGQPELDINLDQQRMALYGVQSAQANAVISMAIGGLGPGGVPASQLYEGIKIFDIRVRLPEEYRKTPEEIGELLVPTMSGSKVPIKEIADIKQRTGACLIYRDDNRRYAALKFSIRGRDMGSTIAEAQQKVAEKVHLKRGYSMAFQGDFENQQRAQKRLSQVVPISLCLIFILLLSMFGNFKDALLVFANVPFAVVGGIAALYITGTIFSISAGIGFIALFGICIQDGIILITMFKENLQHVRGEHSFYYDMQTMETGAKEPGSPDGSLSLYDAIRMGVRARIRPVMMTALMAAIGLLPAALSQGIGSESSRPLARVVIGGILSAMVFSLWVFPLIFGWSYRHFHKRKSRWSSSQS</sequence>
<protein>
    <submittedName>
        <fullName evidence="9">Cation transporter</fullName>
    </submittedName>
</protein>
<evidence type="ECO:0000256" key="4">
    <source>
        <dbReference type="ARBA" id="ARBA00022475"/>
    </source>
</evidence>
<dbReference type="PRINTS" id="PR00702">
    <property type="entry name" value="ACRIFLAVINRP"/>
</dbReference>
<dbReference type="InterPro" id="IPR027463">
    <property type="entry name" value="AcrB_DN_DC_subdom"/>
</dbReference>
<dbReference type="GO" id="GO:0005886">
    <property type="term" value="C:plasma membrane"/>
    <property type="evidence" value="ECO:0007669"/>
    <property type="project" value="UniProtKB-SubCell"/>
</dbReference>
<comment type="caution">
    <text evidence="9">The sequence shown here is derived from an EMBL/GenBank/DDBJ whole genome shotgun (WGS) entry which is preliminary data.</text>
</comment>
<feature type="transmembrane region" description="Helical" evidence="8">
    <location>
        <begin position="541"/>
        <end position="564"/>
    </location>
</feature>
<dbReference type="SUPFAM" id="SSF82714">
    <property type="entry name" value="Multidrug efflux transporter AcrB TolC docking domain, DN and DC subdomains"/>
    <property type="match status" value="2"/>
</dbReference>
<dbReference type="Gene3D" id="3.30.70.1440">
    <property type="entry name" value="Multidrug efflux transporter AcrB pore domain"/>
    <property type="match status" value="1"/>
</dbReference>
<dbReference type="Gene3D" id="3.30.70.1430">
    <property type="entry name" value="Multidrug efflux transporter AcrB pore domain"/>
    <property type="match status" value="2"/>
</dbReference>
<dbReference type="RefSeq" id="WP_188928999.1">
    <property type="nucleotide sequence ID" value="NZ_BMJC01000001.1"/>
</dbReference>
<dbReference type="Proteomes" id="UP000607559">
    <property type="component" value="Unassembled WGS sequence"/>
</dbReference>
<organism evidence="9 10">
    <name type="scientific">Puia dinghuensis</name>
    <dbReference type="NCBI Taxonomy" id="1792502"/>
    <lineage>
        <taxon>Bacteria</taxon>
        <taxon>Pseudomonadati</taxon>
        <taxon>Bacteroidota</taxon>
        <taxon>Chitinophagia</taxon>
        <taxon>Chitinophagales</taxon>
        <taxon>Chitinophagaceae</taxon>
        <taxon>Puia</taxon>
    </lineage>
</organism>
<proteinExistence type="inferred from homology"/>
<reference evidence="9" key="1">
    <citation type="journal article" date="2014" name="Int. J. Syst. Evol. Microbiol.">
        <title>Complete genome sequence of Corynebacterium casei LMG S-19264T (=DSM 44701T), isolated from a smear-ripened cheese.</title>
        <authorList>
            <consortium name="US DOE Joint Genome Institute (JGI-PGF)"/>
            <person name="Walter F."/>
            <person name="Albersmeier A."/>
            <person name="Kalinowski J."/>
            <person name="Ruckert C."/>
        </authorList>
    </citation>
    <scope>NUCLEOTIDE SEQUENCE</scope>
    <source>
        <strain evidence="9">CGMCC 1.15448</strain>
    </source>
</reference>
<dbReference type="Gene3D" id="1.20.1640.10">
    <property type="entry name" value="Multidrug efflux transporter AcrB transmembrane domain"/>
    <property type="match status" value="3"/>
</dbReference>
<keyword evidence="4" id="KW-1003">Cell membrane</keyword>
<evidence type="ECO:0000256" key="1">
    <source>
        <dbReference type="ARBA" id="ARBA00004651"/>
    </source>
</evidence>
<dbReference type="AlphaFoldDB" id="A0A8J2U9E4"/>
<keyword evidence="6 8" id="KW-1133">Transmembrane helix</keyword>
<dbReference type="SUPFAM" id="SSF82866">
    <property type="entry name" value="Multidrug efflux transporter AcrB transmembrane domain"/>
    <property type="match status" value="2"/>
</dbReference>
<keyword evidence="5 8" id="KW-0812">Transmembrane</keyword>
<evidence type="ECO:0000313" key="9">
    <source>
        <dbReference type="EMBL" id="GGA88144.1"/>
    </source>
</evidence>
<dbReference type="GO" id="GO:0042910">
    <property type="term" value="F:xenobiotic transmembrane transporter activity"/>
    <property type="evidence" value="ECO:0007669"/>
    <property type="project" value="TreeGrafter"/>
</dbReference>